<name>A0ACC2JUF1_9PEZI</name>
<protein>
    <submittedName>
        <fullName evidence="1">Uncharacterized protein</fullName>
    </submittedName>
</protein>
<evidence type="ECO:0000313" key="1">
    <source>
        <dbReference type="EMBL" id="KAJ8131020.1"/>
    </source>
</evidence>
<accession>A0ACC2JUF1</accession>
<dbReference type="EMBL" id="JAPUUL010000374">
    <property type="protein sequence ID" value="KAJ8131020.1"/>
    <property type="molecule type" value="Genomic_DNA"/>
</dbReference>
<keyword evidence="2" id="KW-1185">Reference proteome</keyword>
<proteinExistence type="predicted"/>
<dbReference type="Proteomes" id="UP001153332">
    <property type="component" value="Unassembled WGS sequence"/>
</dbReference>
<sequence>MDTEKDLSSVDEQSRLGCVEEVPSIRQPSPSSNSILSPSVNTILINTMSGIVRASSTGDGLPEIKTDLNTCTTVECQTVTSHGNAALSDAALPTVIKCNQGYSLLGPSSYTSGNKEGVVHIPIAAPIAMVINPALLQNIVVKFSSTKRASIENVWLYYDTAKVASANPGKSSTFYVSFSGSESAAAAYSYADPKGICLTLDINFPDKDASISLSSVELIYLYK</sequence>
<organism evidence="1 2">
    <name type="scientific">Lasiodiplodia mahajangana</name>
    <dbReference type="NCBI Taxonomy" id="1108764"/>
    <lineage>
        <taxon>Eukaryota</taxon>
        <taxon>Fungi</taxon>
        <taxon>Dikarya</taxon>
        <taxon>Ascomycota</taxon>
        <taxon>Pezizomycotina</taxon>
        <taxon>Dothideomycetes</taxon>
        <taxon>Dothideomycetes incertae sedis</taxon>
        <taxon>Botryosphaeriales</taxon>
        <taxon>Botryosphaeriaceae</taxon>
        <taxon>Lasiodiplodia</taxon>
    </lineage>
</organism>
<reference evidence="1" key="1">
    <citation type="submission" date="2022-12" db="EMBL/GenBank/DDBJ databases">
        <title>Genome Sequence of Lasiodiplodia mahajangana.</title>
        <authorList>
            <person name="Buettner E."/>
        </authorList>
    </citation>
    <scope>NUCLEOTIDE SEQUENCE</scope>
    <source>
        <strain evidence="1">VT137</strain>
    </source>
</reference>
<gene>
    <name evidence="1" type="ORF">O1611_g2605</name>
</gene>
<comment type="caution">
    <text evidence="1">The sequence shown here is derived from an EMBL/GenBank/DDBJ whole genome shotgun (WGS) entry which is preliminary data.</text>
</comment>
<evidence type="ECO:0000313" key="2">
    <source>
        <dbReference type="Proteomes" id="UP001153332"/>
    </source>
</evidence>